<dbReference type="Gene3D" id="1.10.10.10">
    <property type="entry name" value="Winged helix-like DNA-binding domain superfamily/Winged helix DNA-binding domain"/>
    <property type="match status" value="1"/>
</dbReference>
<dbReference type="PRINTS" id="PR00364">
    <property type="entry name" value="DISEASERSIST"/>
</dbReference>
<keyword evidence="5" id="KW-1185">Reference proteome</keyword>
<dbReference type="PANTHER" id="PTHR35807:SF1">
    <property type="entry name" value="TRANSCRIPTIONAL REGULATOR REDD"/>
    <property type="match status" value="1"/>
</dbReference>
<dbReference type="InterPro" id="IPR005158">
    <property type="entry name" value="BTAD"/>
</dbReference>
<evidence type="ECO:0000256" key="2">
    <source>
        <dbReference type="ARBA" id="ARBA00023163"/>
    </source>
</evidence>
<dbReference type="GO" id="GO:0043531">
    <property type="term" value="F:ADP binding"/>
    <property type="evidence" value="ECO:0007669"/>
    <property type="project" value="InterPro"/>
</dbReference>
<evidence type="ECO:0000313" key="4">
    <source>
        <dbReference type="EMBL" id="MBB5154379.1"/>
    </source>
</evidence>
<proteinExistence type="predicted"/>
<dbReference type="Proteomes" id="UP000584374">
    <property type="component" value="Unassembled WGS sequence"/>
</dbReference>
<dbReference type="AlphaFoldDB" id="A0A840Q6U9"/>
<evidence type="ECO:0000256" key="1">
    <source>
        <dbReference type="ARBA" id="ARBA00023015"/>
    </source>
</evidence>
<dbReference type="InterPro" id="IPR011990">
    <property type="entry name" value="TPR-like_helical_dom_sf"/>
</dbReference>
<evidence type="ECO:0000313" key="5">
    <source>
        <dbReference type="Proteomes" id="UP000584374"/>
    </source>
</evidence>
<dbReference type="GO" id="GO:0006355">
    <property type="term" value="P:regulation of DNA-templated transcription"/>
    <property type="evidence" value="ECO:0007669"/>
    <property type="project" value="TreeGrafter"/>
</dbReference>
<dbReference type="Gene3D" id="1.25.40.10">
    <property type="entry name" value="Tetratricopeptide repeat domain"/>
    <property type="match status" value="1"/>
</dbReference>
<feature type="domain" description="Bacterial transcriptional activator" evidence="3">
    <location>
        <begin position="54"/>
        <end position="195"/>
    </location>
</feature>
<gene>
    <name evidence="4" type="ORF">BJ970_001913</name>
</gene>
<sequence length="667" mass="72120">MDRLIDVVWDGQPPPKAKAALQGHVAQLRKVLGDGVEIVTRSPGYQLLADRTLLDVTRFEDLVAEARNASDADAVELLRAALALRRGPPLADVPAERLRREASAWLAESVVTTVHELARRLHRLGHAAEGIGLLQEAVKMQPLREPLVELLVLSLHQADRQAEALEVYHDTRTRLADELGVDPGAGLQRAFHIVLNAADEPKPAAVPSQLPRENRGFVGRDAELAQLDKTRDGAIAILTGPAGAGKTALALRWANRVCADFRDGHLFLDLRGFDEAEPVEPGQALGGFLRALGVPDAQVPDDLNERAALYRSVLAGRKVLVVLDNARSATQVRPLLPGTSGCAVLVSSRSRLDDLAATEGAVRVPVSALSQDAAVTVLRLALGADRVSAEPEAAAELAELCDRLPLALRIAAARAASHPRSTVRSLVDTLSDEHHRLSRLSLPDSGTGIRTALTRSYERLDAASARLFRLLGEHPGTDIDCFAAAALAGATVRENQGRLESLVALHLLHETGASRYGRADLVRLYTAAVAPEEPAAERDAAINRLLDYYLHTADRALRFVTDSGWRPRMRVAHPPAEFPELATAQAALSWFRAEETNLHHALALASARGQQERTCRLALCLERFHHHVGDLAAQTEVARRGLAAARELGNARAQEIFSIRIGENPVQ</sequence>
<keyword evidence="2" id="KW-0804">Transcription</keyword>
<dbReference type="RefSeq" id="WP_312864177.1">
    <property type="nucleotide sequence ID" value="NZ_JACHIW010000001.1"/>
</dbReference>
<reference evidence="4 5" key="1">
    <citation type="submission" date="2020-08" db="EMBL/GenBank/DDBJ databases">
        <title>Sequencing the genomes of 1000 actinobacteria strains.</title>
        <authorList>
            <person name="Klenk H.-P."/>
        </authorList>
    </citation>
    <scope>NUCLEOTIDE SEQUENCE [LARGE SCALE GENOMIC DNA]</scope>
    <source>
        <strain evidence="4 5">DSM 45584</strain>
    </source>
</reference>
<name>A0A840Q6U9_9PSEU</name>
<dbReference type="EMBL" id="JACHIW010000001">
    <property type="protein sequence ID" value="MBB5154379.1"/>
    <property type="molecule type" value="Genomic_DNA"/>
</dbReference>
<dbReference type="GO" id="GO:0003677">
    <property type="term" value="F:DNA binding"/>
    <property type="evidence" value="ECO:0007669"/>
    <property type="project" value="UniProtKB-KW"/>
</dbReference>
<comment type="caution">
    <text evidence="4">The sequence shown here is derived from an EMBL/GenBank/DDBJ whole genome shotgun (WGS) entry which is preliminary data.</text>
</comment>
<dbReference type="InterPro" id="IPR027417">
    <property type="entry name" value="P-loop_NTPase"/>
</dbReference>
<accession>A0A840Q6U9</accession>
<dbReference type="InterPro" id="IPR036388">
    <property type="entry name" value="WH-like_DNA-bd_sf"/>
</dbReference>
<protein>
    <submittedName>
        <fullName evidence="4">DNA-binding SARP family transcriptional activator</fullName>
    </submittedName>
</protein>
<keyword evidence="1" id="KW-0805">Transcription regulation</keyword>
<dbReference type="SUPFAM" id="SSF52540">
    <property type="entry name" value="P-loop containing nucleoside triphosphate hydrolases"/>
    <property type="match status" value="1"/>
</dbReference>
<dbReference type="Pfam" id="PF03704">
    <property type="entry name" value="BTAD"/>
    <property type="match status" value="1"/>
</dbReference>
<organism evidence="4 5">
    <name type="scientific">Saccharopolyspora phatthalungensis</name>
    <dbReference type="NCBI Taxonomy" id="664693"/>
    <lineage>
        <taxon>Bacteria</taxon>
        <taxon>Bacillati</taxon>
        <taxon>Actinomycetota</taxon>
        <taxon>Actinomycetes</taxon>
        <taxon>Pseudonocardiales</taxon>
        <taxon>Pseudonocardiaceae</taxon>
        <taxon>Saccharopolyspora</taxon>
    </lineage>
</organism>
<keyword evidence="4" id="KW-0238">DNA-binding</keyword>
<dbReference type="SUPFAM" id="SSF48452">
    <property type="entry name" value="TPR-like"/>
    <property type="match status" value="1"/>
</dbReference>
<dbReference type="SMART" id="SM01043">
    <property type="entry name" value="BTAD"/>
    <property type="match status" value="1"/>
</dbReference>
<evidence type="ECO:0000259" key="3">
    <source>
        <dbReference type="SMART" id="SM01043"/>
    </source>
</evidence>
<dbReference type="CDD" id="cd15831">
    <property type="entry name" value="BTAD"/>
    <property type="match status" value="1"/>
</dbReference>
<dbReference type="InterPro" id="IPR051677">
    <property type="entry name" value="AfsR-DnrI-RedD_regulator"/>
</dbReference>
<dbReference type="PANTHER" id="PTHR35807">
    <property type="entry name" value="TRANSCRIPTIONAL REGULATOR REDD-RELATED"/>
    <property type="match status" value="1"/>
</dbReference>
<dbReference type="Gene3D" id="3.40.50.300">
    <property type="entry name" value="P-loop containing nucleotide triphosphate hydrolases"/>
    <property type="match status" value="1"/>
</dbReference>